<sequence length="508" mass="56420">MAQIAKSFESELVDLWVDEISQGTMKIVKFILLKTALRHLVARLLSTSNDKAKPGLNVVVVGLDTGILVLLTSKSSFFVCLQNKAKRPCLIFLEKRQFCARPEIFYFLCAQYRDVTLLHVPTIKGKVNAIAILQKNPELSEMSVRSRPGPMFLKVGIPDGLEAALEGLTREVLRSQPSNIYWFAAHHFQILIDKRREIGDHHLYSYPLLKLTTMEATESSSISTYCFMISHFLRQGNTEILDISSQGLLDHHGNNREQPYIHLLQDKQLLEARIVEGVPKTRCKRRGVLTLVQQSVYCGILVCHEESADVSREFGGRTEKALLCWKECEVYVGQNNRRRECPAGSLKIMAEQFIEGKQSKVGLDLSPVHYLLIWSETESILGRAESSSMTSRALEDIVAHFLTQGIGKVELEEVKPHLRGGRMENHLGKTTPVHPNEIRTSISPSSAVELNTTSALANYANEAALLGGPGEPSCPAGVTTRELNTPSQEGTCTSPCCTQVGGNIARGR</sequence>
<evidence type="ECO:0000313" key="2">
    <source>
        <dbReference type="EMBL" id="CAD7259987.1"/>
    </source>
</evidence>
<protein>
    <recommendedName>
        <fullName evidence="1">RIIa domain-containing protein</fullName>
    </recommendedName>
</protein>
<name>A0A7R9ASY4_TIMSH</name>
<proteinExistence type="predicted"/>
<dbReference type="InterPro" id="IPR047579">
    <property type="entry name" value="DD_CABYR_SP17"/>
</dbReference>
<dbReference type="SMART" id="SM00394">
    <property type="entry name" value="RIIa"/>
    <property type="match status" value="1"/>
</dbReference>
<organism evidence="2">
    <name type="scientific">Timema shepardi</name>
    <name type="common">Walking stick</name>
    <dbReference type="NCBI Taxonomy" id="629360"/>
    <lineage>
        <taxon>Eukaryota</taxon>
        <taxon>Metazoa</taxon>
        <taxon>Ecdysozoa</taxon>
        <taxon>Arthropoda</taxon>
        <taxon>Hexapoda</taxon>
        <taxon>Insecta</taxon>
        <taxon>Pterygota</taxon>
        <taxon>Neoptera</taxon>
        <taxon>Polyneoptera</taxon>
        <taxon>Phasmatodea</taxon>
        <taxon>Timematodea</taxon>
        <taxon>Timematoidea</taxon>
        <taxon>Timematidae</taxon>
        <taxon>Timema</taxon>
    </lineage>
</organism>
<dbReference type="Gene3D" id="1.20.890.10">
    <property type="entry name" value="cAMP-dependent protein kinase regulatory subunit, dimerization-anchoring domain"/>
    <property type="match status" value="1"/>
</dbReference>
<dbReference type="EMBL" id="OC001469">
    <property type="protein sequence ID" value="CAD7259987.1"/>
    <property type="molecule type" value="Genomic_DNA"/>
</dbReference>
<gene>
    <name evidence="2" type="ORF">TSIB3V08_LOCUS4180</name>
</gene>
<evidence type="ECO:0000259" key="1">
    <source>
        <dbReference type="SMART" id="SM00394"/>
    </source>
</evidence>
<feature type="domain" description="RIIa" evidence="1">
    <location>
        <begin position="159"/>
        <end position="196"/>
    </location>
</feature>
<dbReference type="InterPro" id="IPR003117">
    <property type="entry name" value="cAMP_dep_PK_reg_su_I/II_a/b"/>
</dbReference>
<dbReference type="SUPFAM" id="SSF47391">
    <property type="entry name" value="Dimerization-anchoring domain of cAMP-dependent PK regulatory subunit"/>
    <property type="match status" value="1"/>
</dbReference>
<dbReference type="Pfam" id="PF02197">
    <property type="entry name" value="RIIa"/>
    <property type="match status" value="1"/>
</dbReference>
<reference evidence="2" key="1">
    <citation type="submission" date="2020-11" db="EMBL/GenBank/DDBJ databases">
        <authorList>
            <person name="Tran Van P."/>
        </authorList>
    </citation>
    <scope>NUCLEOTIDE SEQUENCE</scope>
</reference>
<dbReference type="CDD" id="cd12100">
    <property type="entry name" value="DD_CABYR_SP17"/>
    <property type="match status" value="1"/>
</dbReference>
<accession>A0A7R9ASY4</accession>
<dbReference type="AlphaFoldDB" id="A0A7R9ASY4"/>